<dbReference type="InterPro" id="IPR005828">
    <property type="entry name" value="MFS_sugar_transport-like"/>
</dbReference>
<feature type="transmembrane region" description="Helical" evidence="6">
    <location>
        <begin position="370"/>
        <end position="388"/>
    </location>
</feature>
<accession>A0ABY7FXV0</accession>
<keyword evidence="3 6" id="KW-0812">Transmembrane</keyword>
<keyword evidence="8" id="KW-1185">Reference proteome</keyword>
<evidence type="ECO:0000256" key="6">
    <source>
        <dbReference type="SAM" id="Phobius"/>
    </source>
</evidence>
<dbReference type="PANTHER" id="PTHR48020">
    <property type="entry name" value="PROTON MYO-INOSITOL COTRANSPORTER"/>
    <property type="match status" value="1"/>
</dbReference>
<evidence type="ECO:0000256" key="5">
    <source>
        <dbReference type="ARBA" id="ARBA00023136"/>
    </source>
</evidence>
<dbReference type="InterPro" id="IPR050814">
    <property type="entry name" value="Myo-inositol_Transporter"/>
</dbReference>
<evidence type="ECO:0000313" key="7">
    <source>
        <dbReference type="EMBL" id="WAR27048.1"/>
    </source>
</evidence>
<feature type="transmembrane region" description="Helical" evidence="6">
    <location>
        <begin position="338"/>
        <end position="358"/>
    </location>
</feature>
<keyword evidence="5 6" id="KW-0472">Membrane</keyword>
<evidence type="ECO:0000313" key="8">
    <source>
        <dbReference type="Proteomes" id="UP001164746"/>
    </source>
</evidence>
<keyword evidence="2" id="KW-0813">Transport</keyword>
<comment type="subcellular location">
    <subcellularLocation>
        <location evidence="1">Membrane</location>
    </subcellularLocation>
</comment>
<dbReference type="Gene3D" id="1.20.1250.20">
    <property type="entry name" value="MFS general substrate transporter like domains"/>
    <property type="match status" value="1"/>
</dbReference>
<organism evidence="7 8">
    <name type="scientific">Mya arenaria</name>
    <name type="common">Soft-shell clam</name>
    <dbReference type="NCBI Taxonomy" id="6604"/>
    <lineage>
        <taxon>Eukaryota</taxon>
        <taxon>Metazoa</taxon>
        <taxon>Spiralia</taxon>
        <taxon>Lophotrochozoa</taxon>
        <taxon>Mollusca</taxon>
        <taxon>Bivalvia</taxon>
        <taxon>Autobranchia</taxon>
        <taxon>Heteroconchia</taxon>
        <taxon>Euheterodonta</taxon>
        <taxon>Imparidentia</taxon>
        <taxon>Neoheterodontei</taxon>
        <taxon>Myida</taxon>
        <taxon>Myoidea</taxon>
        <taxon>Myidae</taxon>
        <taxon>Mya</taxon>
    </lineage>
</organism>
<evidence type="ECO:0000256" key="4">
    <source>
        <dbReference type="ARBA" id="ARBA00022989"/>
    </source>
</evidence>
<dbReference type="SUPFAM" id="SSF103473">
    <property type="entry name" value="MFS general substrate transporter"/>
    <property type="match status" value="1"/>
</dbReference>
<proteinExistence type="predicted"/>
<dbReference type="InterPro" id="IPR036259">
    <property type="entry name" value="MFS_trans_sf"/>
</dbReference>
<dbReference type="Proteomes" id="UP001164746">
    <property type="component" value="Chromosome 14"/>
</dbReference>
<dbReference type="PANTHER" id="PTHR48020:SF12">
    <property type="entry name" value="PROTON MYO-INOSITOL COTRANSPORTER"/>
    <property type="match status" value="1"/>
</dbReference>
<evidence type="ECO:0000256" key="1">
    <source>
        <dbReference type="ARBA" id="ARBA00004370"/>
    </source>
</evidence>
<protein>
    <submittedName>
        <fullName evidence="7">MYCT-like protein</fullName>
    </submittedName>
</protein>
<name>A0ABY7FXV0_MYAAR</name>
<evidence type="ECO:0000256" key="3">
    <source>
        <dbReference type="ARBA" id="ARBA00022692"/>
    </source>
</evidence>
<reference evidence="7" key="1">
    <citation type="submission" date="2022-11" db="EMBL/GenBank/DDBJ databases">
        <title>Centuries of genome instability and evolution in soft-shell clam transmissible cancer (bioRxiv).</title>
        <authorList>
            <person name="Hart S.F.M."/>
            <person name="Yonemitsu M.A."/>
            <person name="Giersch R.M."/>
            <person name="Beal B.F."/>
            <person name="Arriagada G."/>
            <person name="Davis B.W."/>
            <person name="Ostrander E.A."/>
            <person name="Goff S.P."/>
            <person name="Metzger M.J."/>
        </authorList>
    </citation>
    <scope>NUCLEOTIDE SEQUENCE</scope>
    <source>
        <strain evidence="7">MELC-2E11</strain>
        <tissue evidence="7">Siphon/mantle</tissue>
    </source>
</reference>
<evidence type="ECO:0000256" key="2">
    <source>
        <dbReference type="ARBA" id="ARBA00022448"/>
    </source>
</evidence>
<keyword evidence="4 6" id="KW-1133">Transmembrane helix</keyword>
<dbReference type="EMBL" id="CP111025">
    <property type="protein sequence ID" value="WAR27048.1"/>
    <property type="molecule type" value="Genomic_DNA"/>
</dbReference>
<feature type="transmembrane region" description="Helical" evidence="6">
    <location>
        <begin position="299"/>
        <end position="317"/>
    </location>
</feature>
<sequence length="442" mass="48972">MQGVGENRGMRGGGVGVEVACIGVRRENSGGGEGGMKKEKLGSMQGMGKEGACRGWEWRHAEGGGGGSMQGLRKEGACWEWGRRGYADGGEHEGCERRRALFFVFVEKIPVVLQMCKFPSLRRALKRPFLFTPKKGLCLFTPKKSLCVLTNKYDAIPNYTKEEAMHFDTKEERDDSQDVRGTQRRGCYMALGAYSRRAIVSLLLLAVGFHVASLNTPQIPAPERLSSNYTCSSHRTCNDCMMDLSCGYCFVDNEDTAISNSSCLPTGTDNPWVSGMGQCSQQTLPVKLTWAYDYCPSPFSWMPMVGLVLYLVTFAPGMGPMPWTINSEIYPLWCRSSAISVATFTNWIFNLLVSITFITLTENLTRLGTFLLYAGLTVLGALVLYIWLPETKGKSLEEVEGLFAQPWCGTVNGADYNTKTIQYVHIRGLNRDGRESELDSPE</sequence>
<dbReference type="Pfam" id="PF00083">
    <property type="entry name" value="Sugar_tr"/>
    <property type="match status" value="1"/>
</dbReference>
<gene>
    <name evidence="7" type="ORF">MAR_012752</name>
</gene>